<organism evidence="2 3">
    <name type="scientific">Puccinia coronata f. sp. avenae</name>
    <dbReference type="NCBI Taxonomy" id="200324"/>
    <lineage>
        <taxon>Eukaryota</taxon>
        <taxon>Fungi</taxon>
        <taxon>Dikarya</taxon>
        <taxon>Basidiomycota</taxon>
        <taxon>Pucciniomycotina</taxon>
        <taxon>Pucciniomycetes</taxon>
        <taxon>Pucciniales</taxon>
        <taxon>Pucciniaceae</taxon>
        <taxon>Puccinia</taxon>
    </lineage>
</organism>
<evidence type="ECO:0000313" key="3">
    <source>
        <dbReference type="Proteomes" id="UP000235388"/>
    </source>
</evidence>
<accession>A0A2N5SK24</accession>
<evidence type="ECO:0000313" key="2">
    <source>
        <dbReference type="EMBL" id="PLW13602.1"/>
    </source>
</evidence>
<keyword evidence="3" id="KW-1185">Reference proteome</keyword>
<dbReference type="OrthoDB" id="2515167at2759"/>
<name>A0A2N5SK24_9BASI</name>
<reference evidence="2 3" key="1">
    <citation type="submission" date="2017-11" db="EMBL/GenBank/DDBJ databases">
        <title>De novo assembly and phasing of dikaryotic genomes from two isolates of Puccinia coronata f. sp. avenae, the causal agent of oat crown rust.</title>
        <authorList>
            <person name="Miller M.E."/>
            <person name="Zhang Y."/>
            <person name="Omidvar V."/>
            <person name="Sperschneider J."/>
            <person name="Schwessinger B."/>
            <person name="Raley C."/>
            <person name="Palmer J.M."/>
            <person name="Garnica D."/>
            <person name="Upadhyaya N."/>
            <person name="Rathjen J."/>
            <person name="Taylor J.M."/>
            <person name="Park R.F."/>
            <person name="Dodds P.N."/>
            <person name="Hirsch C.D."/>
            <person name="Kianian S.F."/>
            <person name="Figueroa M."/>
        </authorList>
    </citation>
    <scope>NUCLEOTIDE SEQUENCE [LARGE SCALE GENOMIC DNA]</scope>
    <source>
        <strain evidence="2">12NC29</strain>
    </source>
</reference>
<evidence type="ECO:0000256" key="1">
    <source>
        <dbReference type="SAM" id="MobiDB-lite"/>
    </source>
</evidence>
<dbReference type="EMBL" id="PGCJ01000944">
    <property type="protein sequence ID" value="PLW13602.1"/>
    <property type="molecule type" value="Genomic_DNA"/>
</dbReference>
<dbReference type="AlphaFoldDB" id="A0A2N5SK24"/>
<comment type="caution">
    <text evidence="2">The sequence shown here is derived from an EMBL/GenBank/DDBJ whole genome shotgun (WGS) entry which is preliminary data.</text>
</comment>
<proteinExistence type="predicted"/>
<sequence>MVALRYDIGVRSNAFSHHMTKNGSDYVSNIGIFRKDIADLSKATAVNLEEMVFQDNPYSPGGIRESWDPVTGKPKGKKNSNENFELSGVTVNGLVEEEEGEATISITIPAQTKVLPIITL</sequence>
<dbReference type="Proteomes" id="UP000235388">
    <property type="component" value="Unassembled WGS sequence"/>
</dbReference>
<gene>
    <name evidence="2" type="ORF">PCANC_16336</name>
</gene>
<protein>
    <submittedName>
        <fullName evidence="2">Uncharacterized protein</fullName>
    </submittedName>
</protein>
<feature type="region of interest" description="Disordered" evidence="1">
    <location>
        <begin position="59"/>
        <end position="83"/>
    </location>
</feature>